<feature type="transmembrane region" description="Helical" evidence="8">
    <location>
        <begin position="169"/>
        <end position="195"/>
    </location>
</feature>
<name>A0A0K9NLU2_ZOSMR</name>
<protein>
    <recommendedName>
        <fullName evidence="8">S-acyltransferase</fullName>
        <ecNumber evidence="8">2.3.1.225</ecNumber>
    </recommendedName>
    <alternativeName>
        <fullName evidence="8">Palmitoyltransferase</fullName>
    </alternativeName>
</protein>
<evidence type="ECO:0000259" key="10">
    <source>
        <dbReference type="Pfam" id="PF01529"/>
    </source>
</evidence>
<keyword evidence="7 8" id="KW-0012">Acyltransferase</keyword>
<keyword evidence="6 8" id="KW-0472">Membrane</keyword>
<evidence type="ECO:0000256" key="6">
    <source>
        <dbReference type="ARBA" id="ARBA00023136"/>
    </source>
</evidence>
<dbReference type="GO" id="GO:0016020">
    <property type="term" value="C:membrane"/>
    <property type="evidence" value="ECO:0007669"/>
    <property type="project" value="UniProtKB-SubCell"/>
</dbReference>
<proteinExistence type="inferred from homology"/>
<keyword evidence="5 8" id="KW-1133">Transmembrane helix</keyword>
<evidence type="ECO:0000256" key="9">
    <source>
        <dbReference type="SAM" id="MobiDB-lite"/>
    </source>
</evidence>
<dbReference type="EC" id="2.3.1.225" evidence="8"/>
<dbReference type="AlphaFoldDB" id="A0A0K9NLU2"/>
<organism evidence="11 12">
    <name type="scientific">Zostera marina</name>
    <name type="common">Eelgrass</name>
    <dbReference type="NCBI Taxonomy" id="29655"/>
    <lineage>
        <taxon>Eukaryota</taxon>
        <taxon>Viridiplantae</taxon>
        <taxon>Streptophyta</taxon>
        <taxon>Embryophyta</taxon>
        <taxon>Tracheophyta</taxon>
        <taxon>Spermatophyta</taxon>
        <taxon>Magnoliopsida</taxon>
        <taxon>Liliopsida</taxon>
        <taxon>Zosteraceae</taxon>
        <taxon>Zostera</taxon>
    </lineage>
</organism>
<accession>A0A0K9NLU2</accession>
<evidence type="ECO:0000256" key="1">
    <source>
        <dbReference type="ARBA" id="ARBA00004141"/>
    </source>
</evidence>
<dbReference type="STRING" id="29655.A0A0K9NLU2"/>
<dbReference type="Pfam" id="PF01529">
    <property type="entry name" value="DHHC"/>
    <property type="match status" value="1"/>
</dbReference>
<dbReference type="GO" id="GO:0005794">
    <property type="term" value="C:Golgi apparatus"/>
    <property type="evidence" value="ECO:0000318"/>
    <property type="project" value="GO_Central"/>
</dbReference>
<comment type="domain">
    <text evidence="8">The DHHC domain is required for palmitoyltransferase activity.</text>
</comment>
<dbReference type="InterPro" id="IPR039859">
    <property type="entry name" value="PFA4/ZDH16/20/ERF2-like"/>
</dbReference>
<evidence type="ECO:0000256" key="2">
    <source>
        <dbReference type="ARBA" id="ARBA00008574"/>
    </source>
</evidence>
<dbReference type="Proteomes" id="UP000036987">
    <property type="component" value="Unassembled WGS sequence"/>
</dbReference>
<feature type="transmembrane region" description="Helical" evidence="8">
    <location>
        <begin position="215"/>
        <end position="240"/>
    </location>
</feature>
<reference evidence="12" key="1">
    <citation type="journal article" date="2016" name="Nature">
        <title>The genome of the seagrass Zostera marina reveals angiosperm adaptation to the sea.</title>
        <authorList>
            <person name="Olsen J.L."/>
            <person name="Rouze P."/>
            <person name="Verhelst B."/>
            <person name="Lin Y.-C."/>
            <person name="Bayer T."/>
            <person name="Collen J."/>
            <person name="Dattolo E."/>
            <person name="De Paoli E."/>
            <person name="Dittami S."/>
            <person name="Maumus F."/>
            <person name="Michel G."/>
            <person name="Kersting A."/>
            <person name="Lauritano C."/>
            <person name="Lohaus R."/>
            <person name="Toepel M."/>
            <person name="Tonon T."/>
            <person name="Vanneste K."/>
            <person name="Amirebrahimi M."/>
            <person name="Brakel J."/>
            <person name="Bostroem C."/>
            <person name="Chovatia M."/>
            <person name="Grimwood J."/>
            <person name="Jenkins J.W."/>
            <person name="Jueterbock A."/>
            <person name="Mraz A."/>
            <person name="Stam W.T."/>
            <person name="Tice H."/>
            <person name="Bornberg-Bauer E."/>
            <person name="Green P.J."/>
            <person name="Pearson G.A."/>
            <person name="Procaccini G."/>
            <person name="Duarte C.M."/>
            <person name="Schmutz J."/>
            <person name="Reusch T.B.H."/>
            <person name="Van de Peer Y."/>
        </authorList>
    </citation>
    <scope>NUCLEOTIDE SEQUENCE [LARGE SCALE GENOMIC DNA]</scope>
    <source>
        <strain evidence="12">cv. Finnish</strain>
    </source>
</reference>
<evidence type="ECO:0000256" key="8">
    <source>
        <dbReference type="RuleBase" id="RU079119"/>
    </source>
</evidence>
<feature type="transmembrane region" description="Helical" evidence="8">
    <location>
        <begin position="12"/>
        <end position="38"/>
    </location>
</feature>
<evidence type="ECO:0000256" key="3">
    <source>
        <dbReference type="ARBA" id="ARBA00022679"/>
    </source>
</evidence>
<evidence type="ECO:0000313" key="11">
    <source>
        <dbReference type="EMBL" id="KMZ57739.1"/>
    </source>
</evidence>
<evidence type="ECO:0000256" key="4">
    <source>
        <dbReference type="ARBA" id="ARBA00022692"/>
    </source>
</evidence>
<dbReference type="PANTHER" id="PTHR22883:SF316">
    <property type="entry name" value="PROTEIN S-ACYLTRANSFERASE 21"/>
    <property type="match status" value="1"/>
</dbReference>
<dbReference type="GO" id="GO:0006612">
    <property type="term" value="P:protein targeting to membrane"/>
    <property type="evidence" value="ECO:0000318"/>
    <property type="project" value="GO_Central"/>
</dbReference>
<keyword evidence="4 8" id="KW-0812">Transmembrane</keyword>
<feature type="region of interest" description="Disordered" evidence="9">
    <location>
        <begin position="562"/>
        <end position="597"/>
    </location>
</feature>
<feature type="compositionally biased region" description="Basic and acidic residues" evidence="9">
    <location>
        <begin position="586"/>
        <end position="597"/>
    </location>
</feature>
<sequence>MARRNGWQRPANGFQILAISVFFLLSISFYVVLVPFLGKVSYEYIALGIYSFFTVSVLILYSRCTTINPAEPGIFIHANKEALQQSEVKNQSVSFFYGLVSFLCACLVTKDCRRDDSSHGSCNNDSLFCTLCNAEVNKFSKHCSSCDKCIQRFDHHCRWVNNCIGRKNYITFFSLVCMTLMWLIVEFGVSIAVLVRCFVHKKDIGVLINEKLGVVFPWAVFASTVALCAIISFLACIPLAELLCFHMILIQKGITTYEYIIAMRARSETDEPSMHEDLSVQSLPLSSPLTTISETPIGFINRVAWCTPPRVFFDHQDEIIPHLERGHLPSTIDPDAADALENKKRASKQPVRISAWKLVKLDSNDALRAAEKARASSSVLIPMHSPCMQSDTDQCSTNNVRGRNSVGIGFHKDNRTDFTRLSPFNLNRREEPAICGQIPGIGDFRSPTRITHFNPVYQASVNQSPLSTTTNDGNDYRSFTVDSRKKITDMLEKDSAGVSGSSSTTAYWNKEAGCFVIPGNAVGSSSHMRGMELPQTGHSTFFRGSLLSYHRNTSRSLEIFCPTSPSSQQGRRDGRSHQLPVFAPSEGKEDSCRKVYK</sequence>
<evidence type="ECO:0000256" key="7">
    <source>
        <dbReference type="ARBA" id="ARBA00023315"/>
    </source>
</evidence>
<dbReference type="GO" id="GO:0019706">
    <property type="term" value="F:protein-cysteine S-palmitoyltransferase activity"/>
    <property type="evidence" value="ECO:0000318"/>
    <property type="project" value="GO_Central"/>
</dbReference>
<comment type="similarity">
    <text evidence="2 8">Belongs to the DHHC palmitoyltransferase family.</text>
</comment>
<evidence type="ECO:0000256" key="5">
    <source>
        <dbReference type="ARBA" id="ARBA00022989"/>
    </source>
</evidence>
<dbReference type="EMBL" id="LFYR01002027">
    <property type="protein sequence ID" value="KMZ57739.1"/>
    <property type="molecule type" value="Genomic_DNA"/>
</dbReference>
<dbReference type="PANTHER" id="PTHR22883">
    <property type="entry name" value="ZINC FINGER DHHC DOMAIN CONTAINING PROTEIN"/>
    <property type="match status" value="1"/>
</dbReference>
<feature type="transmembrane region" description="Helical" evidence="8">
    <location>
        <begin position="44"/>
        <end position="61"/>
    </location>
</feature>
<gene>
    <name evidence="11" type="ORF">ZOSMA_82G00540</name>
</gene>
<dbReference type="InterPro" id="IPR001594">
    <property type="entry name" value="Palmitoyltrfase_DHHC"/>
</dbReference>
<dbReference type="GO" id="GO:0005783">
    <property type="term" value="C:endoplasmic reticulum"/>
    <property type="evidence" value="ECO:0000318"/>
    <property type="project" value="GO_Central"/>
</dbReference>
<comment type="catalytic activity">
    <reaction evidence="8">
        <text>L-cysteinyl-[protein] + hexadecanoyl-CoA = S-hexadecanoyl-L-cysteinyl-[protein] + CoA</text>
        <dbReference type="Rhea" id="RHEA:36683"/>
        <dbReference type="Rhea" id="RHEA-COMP:10131"/>
        <dbReference type="Rhea" id="RHEA-COMP:11032"/>
        <dbReference type="ChEBI" id="CHEBI:29950"/>
        <dbReference type="ChEBI" id="CHEBI:57287"/>
        <dbReference type="ChEBI" id="CHEBI:57379"/>
        <dbReference type="ChEBI" id="CHEBI:74151"/>
        <dbReference type="EC" id="2.3.1.225"/>
    </reaction>
</comment>
<comment type="subcellular location">
    <subcellularLocation>
        <location evidence="1">Membrane</location>
        <topology evidence="1">Multi-pass membrane protein</topology>
    </subcellularLocation>
</comment>
<dbReference type="OrthoDB" id="9909019at2759"/>
<keyword evidence="12" id="KW-1185">Reference proteome</keyword>
<dbReference type="PROSITE" id="PS50216">
    <property type="entry name" value="DHHC"/>
    <property type="match status" value="1"/>
</dbReference>
<keyword evidence="3 8" id="KW-0808">Transferase</keyword>
<evidence type="ECO:0000313" key="12">
    <source>
        <dbReference type="Proteomes" id="UP000036987"/>
    </source>
</evidence>
<comment type="caution">
    <text evidence="11">The sequence shown here is derived from an EMBL/GenBank/DDBJ whole genome shotgun (WGS) entry which is preliminary data.</text>
</comment>
<feature type="domain" description="Palmitoyltransferase DHHC" evidence="10">
    <location>
        <begin position="124"/>
        <end position="260"/>
    </location>
</feature>